<comment type="caution">
    <text evidence="2">The sequence shown here is derived from an EMBL/GenBank/DDBJ whole genome shotgun (WGS) entry which is preliminary data.</text>
</comment>
<evidence type="ECO:0000313" key="3">
    <source>
        <dbReference type="Proteomes" id="UP000093111"/>
    </source>
</evidence>
<proteinExistence type="predicted"/>
<sequence length="87" mass="9239">MSDRANAGLSGPKYGICRIVRTRGVHAATDVDIGSLGVTARGMLGWRHAFGDTVPTSRSRNPQRLASPMPARSPARHRITASSSTLP</sequence>
<dbReference type="STRING" id="1612624.ADU59_15485"/>
<reference evidence="2 3" key="1">
    <citation type="journal article" date="2016" name="Syst. Appl. Microbiol.">
        <title>Pararhizobium polonicum sp. nov. isolated from tumors on stone fruit rootstocks.</title>
        <authorList>
            <person name="Pulawska J."/>
            <person name="Kuzmanovic N."/>
            <person name="Willems A."/>
            <person name="Pothier J.F."/>
        </authorList>
    </citation>
    <scope>NUCLEOTIDE SEQUENCE [LARGE SCALE GENOMIC DNA]</scope>
    <source>
        <strain evidence="2 3">F5.1</strain>
    </source>
</reference>
<feature type="region of interest" description="Disordered" evidence="1">
    <location>
        <begin position="50"/>
        <end position="87"/>
    </location>
</feature>
<evidence type="ECO:0000313" key="2">
    <source>
        <dbReference type="EMBL" id="OBZ94591.1"/>
    </source>
</evidence>
<keyword evidence="3" id="KW-1185">Reference proteome</keyword>
<dbReference type="AlphaFoldDB" id="A0A1C7P001"/>
<gene>
    <name evidence="2" type="ORF">ADU59_15485</name>
</gene>
<protein>
    <submittedName>
        <fullName evidence="2">Uncharacterized protein</fullName>
    </submittedName>
</protein>
<organism evidence="2 3">
    <name type="scientific">Pararhizobium polonicum</name>
    <dbReference type="NCBI Taxonomy" id="1612624"/>
    <lineage>
        <taxon>Bacteria</taxon>
        <taxon>Pseudomonadati</taxon>
        <taxon>Pseudomonadota</taxon>
        <taxon>Alphaproteobacteria</taxon>
        <taxon>Hyphomicrobiales</taxon>
        <taxon>Rhizobiaceae</taxon>
        <taxon>Rhizobium/Agrobacterium group</taxon>
        <taxon>Pararhizobium</taxon>
    </lineage>
</organism>
<evidence type="ECO:0000256" key="1">
    <source>
        <dbReference type="SAM" id="MobiDB-lite"/>
    </source>
</evidence>
<dbReference type="EMBL" id="LGLV01000009">
    <property type="protein sequence ID" value="OBZ94591.1"/>
    <property type="molecule type" value="Genomic_DNA"/>
</dbReference>
<feature type="compositionally biased region" description="Polar residues" evidence="1">
    <location>
        <begin position="54"/>
        <end position="64"/>
    </location>
</feature>
<accession>A0A1C7P001</accession>
<dbReference type="Proteomes" id="UP000093111">
    <property type="component" value="Unassembled WGS sequence"/>
</dbReference>
<name>A0A1C7P001_9HYPH</name>